<evidence type="ECO:0000313" key="1">
    <source>
        <dbReference type="EMBL" id="PJF30768.1"/>
    </source>
</evidence>
<gene>
    <name evidence="1" type="ORF">CUN51_06180</name>
</gene>
<reference evidence="1 2" key="1">
    <citation type="submission" date="2017-11" db="EMBL/GenBank/DDBJ databases">
        <title>Evolution of Phototrophy in the Chloroflexi Phylum Driven by Horizontal Gene Transfer.</title>
        <authorList>
            <person name="Ward L.M."/>
            <person name="Hemp J."/>
            <person name="Shih P.M."/>
            <person name="Mcglynn S.E."/>
            <person name="Fischer W."/>
        </authorList>
    </citation>
    <scope>NUCLEOTIDE SEQUENCE [LARGE SCALE GENOMIC DNA]</scope>
    <source>
        <strain evidence="1">CP2_2F</strain>
    </source>
</reference>
<dbReference type="AlphaFoldDB" id="A0A2M8NZP3"/>
<accession>A0A2M8NZP3</accession>
<evidence type="ECO:0008006" key="3">
    <source>
        <dbReference type="Google" id="ProtNLM"/>
    </source>
</evidence>
<dbReference type="Gene3D" id="3.40.50.300">
    <property type="entry name" value="P-loop containing nucleotide triphosphate hydrolases"/>
    <property type="match status" value="1"/>
</dbReference>
<organism evidence="1 2">
    <name type="scientific">Candidatus Thermofonsia Clade 1 bacterium</name>
    <dbReference type="NCBI Taxonomy" id="2364210"/>
    <lineage>
        <taxon>Bacteria</taxon>
        <taxon>Bacillati</taxon>
        <taxon>Chloroflexota</taxon>
        <taxon>Candidatus Thermofontia</taxon>
        <taxon>Candidatus Thermofonsia Clade 1</taxon>
    </lineage>
</organism>
<protein>
    <recommendedName>
        <fullName evidence="3">NB-ARC domain-containing protein</fullName>
    </recommendedName>
</protein>
<name>A0A2M8NZP3_9CHLR</name>
<comment type="caution">
    <text evidence="1">The sequence shown here is derived from an EMBL/GenBank/DDBJ whole genome shotgun (WGS) entry which is preliminary data.</text>
</comment>
<sequence length="401" mass="46225">MSEQQPTEQWTFKQWCEAVGFYDSSKSIAEHHRRFIELVHELPHTFMREITNDKFGRWLSASPIQQRDEALCAIGVLQRIAQTKERLVLNGINFVDHSRLFLRSTAVCAQPFAELSAQEIESLLNVESQSQWLSANEMRRQLYRRVFPSPYYPIIGREREIDELINRLTDKKVPIVCVVGTAGDGKTNLTWHTICRAVDSGLFSAFDWVTDRSMYVDGNGNPRPTNLPPLTTSTIYNSMIQHFEWDDLRLRFTNLAQLCAKRFREGHYCLVLDNMETPDQLERFFHELSPLVQPTPPLTSRILITSRVEVSAPFVDYMPIRGLELEAAIRYVRHIEGIQARATLSDLDRELLAEFTGGNPLFIQIALARYAKNGRNMKRVVDQMRQGSSFFSTFQNLFSGL</sequence>
<dbReference type="Proteomes" id="UP000228921">
    <property type="component" value="Unassembled WGS sequence"/>
</dbReference>
<dbReference type="InterPro" id="IPR027417">
    <property type="entry name" value="P-loop_NTPase"/>
</dbReference>
<evidence type="ECO:0000313" key="2">
    <source>
        <dbReference type="Proteomes" id="UP000228921"/>
    </source>
</evidence>
<feature type="non-terminal residue" evidence="1">
    <location>
        <position position="401"/>
    </location>
</feature>
<proteinExistence type="predicted"/>
<dbReference type="EMBL" id="PGTK01000006">
    <property type="protein sequence ID" value="PJF30768.1"/>
    <property type="molecule type" value="Genomic_DNA"/>
</dbReference>
<dbReference type="SUPFAM" id="SSF52540">
    <property type="entry name" value="P-loop containing nucleoside triphosphate hydrolases"/>
    <property type="match status" value="1"/>
</dbReference>